<gene>
    <name evidence="3" type="ORF">CITCOLO1_LOCUS6476</name>
</gene>
<sequence>MAVSRRLALLSLGTILLCFLFTRVSAAGSEYGGDIHTVRHSSDTADCNGEHPDKGDQCREENDVVEDDDFDDTYKIVNNIAVTLSATGSILQETEELDDIPASEEEVGNICNGDPVLDRFQLKIALLDEIGKAETFLVLERNDPGLLWLAKSTIETCNAS</sequence>
<feature type="chain" id="PRO_5045902041" evidence="2">
    <location>
        <begin position="27"/>
        <end position="160"/>
    </location>
</feature>
<organism evidence="3 4">
    <name type="scientific">Citrullus colocynthis</name>
    <name type="common">colocynth</name>
    <dbReference type="NCBI Taxonomy" id="252529"/>
    <lineage>
        <taxon>Eukaryota</taxon>
        <taxon>Viridiplantae</taxon>
        <taxon>Streptophyta</taxon>
        <taxon>Embryophyta</taxon>
        <taxon>Tracheophyta</taxon>
        <taxon>Spermatophyta</taxon>
        <taxon>Magnoliopsida</taxon>
        <taxon>eudicotyledons</taxon>
        <taxon>Gunneridae</taxon>
        <taxon>Pentapetalae</taxon>
        <taxon>rosids</taxon>
        <taxon>fabids</taxon>
        <taxon>Cucurbitales</taxon>
        <taxon>Cucurbitaceae</taxon>
        <taxon>Benincaseae</taxon>
        <taxon>Citrullus</taxon>
    </lineage>
</organism>
<evidence type="ECO:0000313" key="3">
    <source>
        <dbReference type="EMBL" id="CAK9314711.1"/>
    </source>
</evidence>
<evidence type="ECO:0000313" key="4">
    <source>
        <dbReference type="Proteomes" id="UP001642487"/>
    </source>
</evidence>
<evidence type="ECO:0000256" key="2">
    <source>
        <dbReference type="SAM" id="SignalP"/>
    </source>
</evidence>
<proteinExistence type="predicted"/>
<dbReference type="EMBL" id="OZ021736">
    <property type="protein sequence ID" value="CAK9314711.1"/>
    <property type="molecule type" value="Genomic_DNA"/>
</dbReference>
<protein>
    <submittedName>
        <fullName evidence="3">Uncharacterized protein</fullName>
    </submittedName>
</protein>
<dbReference type="Proteomes" id="UP001642487">
    <property type="component" value="Chromosome 2"/>
</dbReference>
<name>A0ABP0Y557_9ROSI</name>
<evidence type="ECO:0000256" key="1">
    <source>
        <dbReference type="SAM" id="MobiDB-lite"/>
    </source>
</evidence>
<keyword evidence="2" id="KW-0732">Signal</keyword>
<feature type="signal peptide" evidence="2">
    <location>
        <begin position="1"/>
        <end position="26"/>
    </location>
</feature>
<accession>A0ABP0Y557</accession>
<keyword evidence="4" id="KW-1185">Reference proteome</keyword>
<feature type="region of interest" description="Disordered" evidence="1">
    <location>
        <begin position="41"/>
        <end position="60"/>
    </location>
</feature>
<reference evidence="3 4" key="1">
    <citation type="submission" date="2024-03" db="EMBL/GenBank/DDBJ databases">
        <authorList>
            <person name="Gkanogiannis A."/>
            <person name="Becerra Lopez-Lavalle L."/>
        </authorList>
    </citation>
    <scope>NUCLEOTIDE SEQUENCE [LARGE SCALE GENOMIC DNA]</scope>
</reference>